<comment type="caution">
    <text evidence="14">The sequence shown here is derived from an EMBL/GenBank/DDBJ whole genome shotgun (WGS) entry which is preliminary data.</text>
</comment>
<evidence type="ECO:0000256" key="1">
    <source>
        <dbReference type="ARBA" id="ARBA00005044"/>
    </source>
</evidence>
<feature type="binding site" evidence="11">
    <location>
        <position position="48"/>
    </location>
    <ligand>
        <name>NADP(+)</name>
        <dbReference type="ChEBI" id="CHEBI:58349"/>
    </ligand>
</feature>
<feature type="binding site" evidence="11">
    <location>
        <position position="328"/>
    </location>
    <ligand>
        <name>FMN</name>
        <dbReference type="ChEBI" id="CHEBI:58210"/>
    </ligand>
</feature>
<dbReference type="GO" id="GO:0010181">
    <property type="term" value="F:FMN binding"/>
    <property type="evidence" value="ECO:0007669"/>
    <property type="project" value="TreeGrafter"/>
</dbReference>
<comment type="cofactor">
    <cofactor evidence="11 12">
        <name>FMNH2</name>
        <dbReference type="ChEBI" id="CHEBI:57618"/>
    </cofactor>
    <text evidence="11 12">Reduced FMN (FMNH(2)).</text>
</comment>
<dbReference type="Gene3D" id="3.60.150.10">
    <property type="entry name" value="Chorismate synthase AroC"/>
    <property type="match status" value="1"/>
</dbReference>
<dbReference type="InterPro" id="IPR020541">
    <property type="entry name" value="Chorismate_synthase_CS"/>
</dbReference>
<evidence type="ECO:0000256" key="10">
    <source>
        <dbReference type="ARBA" id="ARBA00023239"/>
    </source>
</evidence>
<evidence type="ECO:0000256" key="2">
    <source>
        <dbReference type="ARBA" id="ARBA00008014"/>
    </source>
</evidence>
<evidence type="ECO:0000256" key="5">
    <source>
        <dbReference type="ARBA" id="ARBA00022630"/>
    </source>
</evidence>
<dbReference type="InterPro" id="IPR000453">
    <property type="entry name" value="Chorismate_synth"/>
</dbReference>
<keyword evidence="15" id="KW-1185">Reference proteome</keyword>
<dbReference type="UniPathway" id="UPA00053">
    <property type="reaction ID" value="UER00090"/>
</dbReference>
<comment type="catalytic activity">
    <reaction evidence="11 12">
        <text>5-O-(1-carboxyvinyl)-3-phosphoshikimate = chorismate + phosphate</text>
        <dbReference type="Rhea" id="RHEA:21020"/>
        <dbReference type="ChEBI" id="CHEBI:29748"/>
        <dbReference type="ChEBI" id="CHEBI:43474"/>
        <dbReference type="ChEBI" id="CHEBI:57701"/>
        <dbReference type="EC" id="4.2.3.5"/>
    </reaction>
</comment>
<dbReference type="GO" id="GO:0009423">
    <property type="term" value="P:chorismate biosynthetic process"/>
    <property type="evidence" value="ECO:0007669"/>
    <property type="project" value="UniProtKB-UniRule"/>
</dbReference>
<keyword evidence="8 11" id="KW-0521">NADP</keyword>
<evidence type="ECO:0000313" key="15">
    <source>
        <dbReference type="Proteomes" id="UP000070491"/>
    </source>
</evidence>
<accession>A0A133VJA4</accession>
<evidence type="ECO:0000313" key="14">
    <source>
        <dbReference type="EMBL" id="KXB06511.1"/>
    </source>
</evidence>
<comment type="similarity">
    <text evidence="2 11 12">Belongs to the chorismate synthase family.</text>
</comment>
<keyword evidence="7 11" id="KW-0274">FAD</keyword>
<dbReference type="PROSITE" id="PS00787">
    <property type="entry name" value="CHORISMATE_SYNTHASE_1"/>
    <property type="match status" value="1"/>
</dbReference>
<dbReference type="GO" id="GO:0005829">
    <property type="term" value="C:cytosol"/>
    <property type="evidence" value="ECO:0007669"/>
    <property type="project" value="TreeGrafter"/>
</dbReference>
<dbReference type="PROSITE" id="PS00788">
    <property type="entry name" value="CHORISMATE_SYNTHASE_2"/>
    <property type="match status" value="1"/>
</dbReference>
<protein>
    <recommendedName>
        <fullName evidence="3 11">Chorismate synthase</fullName>
        <shortName evidence="11">CS</shortName>
        <ecNumber evidence="3 11">4.2.3.5</ecNumber>
    </recommendedName>
    <alternativeName>
        <fullName evidence="11">5-enolpyruvylshikimate-3-phosphate phospholyase</fullName>
    </alternativeName>
</protein>
<dbReference type="PANTHER" id="PTHR21085:SF0">
    <property type="entry name" value="CHORISMATE SYNTHASE"/>
    <property type="match status" value="1"/>
</dbReference>
<dbReference type="EMBL" id="LHYG01000001">
    <property type="protein sequence ID" value="KXB06511.1"/>
    <property type="molecule type" value="Genomic_DNA"/>
</dbReference>
<evidence type="ECO:0000256" key="7">
    <source>
        <dbReference type="ARBA" id="ARBA00022827"/>
    </source>
</evidence>
<dbReference type="CDD" id="cd07304">
    <property type="entry name" value="Chorismate_synthase"/>
    <property type="match status" value="1"/>
</dbReference>
<dbReference type="Pfam" id="PF01264">
    <property type="entry name" value="Chorismate_synt"/>
    <property type="match status" value="1"/>
</dbReference>
<dbReference type="NCBIfam" id="TIGR00033">
    <property type="entry name" value="aroC"/>
    <property type="match status" value="1"/>
</dbReference>
<dbReference type="NCBIfam" id="NF003793">
    <property type="entry name" value="PRK05382.1"/>
    <property type="match status" value="1"/>
</dbReference>
<keyword evidence="9 11" id="KW-0057">Aromatic amino acid biosynthesis</keyword>
<comment type="caution">
    <text evidence="11">Lacks conserved residue(s) required for the propagation of feature annotation.</text>
</comment>
<dbReference type="SUPFAM" id="SSF103263">
    <property type="entry name" value="Chorismate synthase, AroC"/>
    <property type="match status" value="1"/>
</dbReference>
<dbReference type="InterPro" id="IPR035904">
    <property type="entry name" value="Chorismate_synth_AroC_sf"/>
</dbReference>
<keyword evidence="5 11" id="KW-0285">Flavoprotein</keyword>
<sequence>MGGNTFGKMFKITTFGESHGEAVGVVVDGVPAGLPLTEEDIQKDLDKRRPGKSEVETSREEKDQVKILSGVFEGKTVGTPILMLVKNKDVKSEKYEKRKTKPRPGHADLTYKLKYGHVDYRGGGRSSGRETVGRVAAGAIAKKILESEGIEVLSHVVRAAGVELEERPSIEDIRKVSENNSMRCSDPEVAEKMKEKVLEASEEGDSTGGIIEVLGLNIPAGLGEPVFDKLDAEITKALMSLGAVKGVEIGLGFEAAERKGSEVNDSFEFEENRVVSETNNAGGILGGISTGDSIIAKMAVKPTSSISKTQKTVDLESDEEVELELEGRFDPNICPRVAPVAEAMLALTLADFMLRSGKINPDKFEGAD</sequence>
<evidence type="ECO:0000256" key="9">
    <source>
        <dbReference type="ARBA" id="ARBA00023141"/>
    </source>
</evidence>
<evidence type="ECO:0000256" key="11">
    <source>
        <dbReference type="HAMAP-Rule" id="MF_00300"/>
    </source>
</evidence>
<feature type="binding site" evidence="11">
    <location>
        <begin position="125"/>
        <end position="127"/>
    </location>
    <ligand>
        <name>FMN</name>
        <dbReference type="ChEBI" id="CHEBI:58210"/>
    </ligand>
</feature>
<dbReference type="PIRSF" id="PIRSF001456">
    <property type="entry name" value="Chorismate_synth"/>
    <property type="match status" value="1"/>
</dbReference>
<dbReference type="FunFam" id="3.60.150.10:FF:000002">
    <property type="entry name" value="Chorismate synthase"/>
    <property type="match status" value="1"/>
</dbReference>
<dbReference type="GO" id="GO:0009073">
    <property type="term" value="P:aromatic amino acid family biosynthetic process"/>
    <property type="evidence" value="ECO:0007669"/>
    <property type="project" value="UniProtKB-KW"/>
</dbReference>
<dbReference type="PANTHER" id="PTHR21085">
    <property type="entry name" value="CHORISMATE SYNTHASE"/>
    <property type="match status" value="1"/>
</dbReference>
<dbReference type="GO" id="GO:0008652">
    <property type="term" value="P:amino acid biosynthetic process"/>
    <property type="evidence" value="ECO:0007669"/>
    <property type="project" value="UniProtKB-KW"/>
</dbReference>
<dbReference type="PATRIC" id="fig|1698282.3.peg.26"/>
<evidence type="ECO:0000256" key="4">
    <source>
        <dbReference type="ARBA" id="ARBA00022605"/>
    </source>
</evidence>
<dbReference type="EC" id="4.2.3.5" evidence="3 11"/>
<evidence type="ECO:0000256" key="8">
    <source>
        <dbReference type="ARBA" id="ARBA00022857"/>
    </source>
</evidence>
<evidence type="ECO:0000256" key="12">
    <source>
        <dbReference type="RuleBase" id="RU000605"/>
    </source>
</evidence>
<organism evidence="14 15">
    <name type="scientific">candidate division MSBL1 archaeon SCGC-AAA382F02</name>
    <dbReference type="NCBI Taxonomy" id="1698282"/>
    <lineage>
        <taxon>Archaea</taxon>
        <taxon>Methanobacteriati</taxon>
        <taxon>Methanobacteriota</taxon>
        <taxon>candidate division MSBL1</taxon>
    </lineage>
</organism>
<feature type="binding site" evidence="11">
    <location>
        <position position="286"/>
    </location>
    <ligand>
        <name>FMN</name>
        <dbReference type="ChEBI" id="CHEBI:58210"/>
    </ligand>
</feature>
<name>A0A133VJA4_9EURY</name>
<feature type="region of interest" description="Disordered" evidence="13">
    <location>
        <begin position="37"/>
        <end position="61"/>
    </location>
</feature>
<feature type="compositionally biased region" description="Basic and acidic residues" evidence="13">
    <location>
        <begin position="40"/>
        <end position="61"/>
    </location>
</feature>
<keyword evidence="10 11" id="KW-0456">Lyase</keyword>
<evidence type="ECO:0000256" key="6">
    <source>
        <dbReference type="ARBA" id="ARBA00022643"/>
    </source>
</evidence>
<evidence type="ECO:0000256" key="13">
    <source>
        <dbReference type="SAM" id="MobiDB-lite"/>
    </source>
</evidence>
<dbReference type="Proteomes" id="UP000070491">
    <property type="component" value="Unassembled WGS sequence"/>
</dbReference>
<keyword evidence="6 11" id="KW-0288">FMN</keyword>
<evidence type="ECO:0000256" key="3">
    <source>
        <dbReference type="ARBA" id="ARBA00013036"/>
    </source>
</evidence>
<gene>
    <name evidence="11" type="primary">aroC</name>
    <name evidence="14" type="ORF">AKJ53_00130</name>
</gene>
<dbReference type="AlphaFoldDB" id="A0A133VJA4"/>
<reference evidence="14 15" key="1">
    <citation type="journal article" date="2016" name="Sci. Rep.">
        <title>Metabolic traits of an uncultured archaeal lineage -MSBL1- from brine pools of the Red Sea.</title>
        <authorList>
            <person name="Mwirichia R."/>
            <person name="Alam I."/>
            <person name="Rashid M."/>
            <person name="Vinu M."/>
            <person name="Ba-Alawi W."/>
            <person name="Anthony Kamau A."/>
            <person name="Kamanda Ngugi D."/>
            <person name="Goker M."/>
            <person name="Klenk H.P."/>
            <person name="Bajic V."/>
            <person name="Stingl U."/>
        </authorList>
    </citation>
    <scope>NUCLEOTIDE SEQUENCE [LARGE SCALE GENOMIC DNA]</scope>
    <source>
        <strain evidence="14">SCGC-AAA382F02</strain>
    </source>
</reference>
<dbReference type="GO" id="GO:0004107">
    <property type="term" value="F:chorismate synthase activity"/>
    <property type="evidence" value="ECO:0007669"/>
    <property type="project" value="UniProtKB-UniRule"/>
</dbReference>
<keyword evidence="4 11" id="KW-0028">Amino-acid biosynthesis</keyword>
<comment type="function">
    <text evidence="11">Catalyzes the anti-1,4-elimination of the C-3 phosphate and the C-6 proR hydrogen from 5-enolpyruvylshikimate-3-phosphate (EPSP) to yield chorismate, which is the branch point compound that serves as the starting substrate for the three terminal pathways of aromatic amino acid biosynthesis. This reaction introduces a second double bond into the aromatic ring system.</text>
</comment>
<comment type="pathway">
    <text evidence="1 11 12">Metabolic intermediate biosynthesis; chorismate biosynthesis; chorismate from D-erythrose 4-phosphate and phosphoenolpyruvate: step 7/7.</text>
</comment>
<dbReference type="HAMAP" id="MF_00300">
    <property type="entry name" value="Chorismate_synth"/>
    <property type="match status" value="1"/>
</dbReference>
<feature type="binding site" evidence="11">
    <location>
        <begin position="301"/>
        <end position="305"/>
    </location>
    <ligand>
        <name>FMN</name>
        <dbReference type="ChEBI" id="CHEBI:58210"/>
    </ligand>
</feature>
<proteinExistence type="inferred from homology"/>